<dbReference type="OrthoDB" id="7362006at2"/>
<gene>
    <name evidence="1" type="ORF">GA0061103_1324</name>
</gene>
<dbReference type="AlphaFoldDB" id="A0A1C3U0Z8"/>
<proteinExistence type="predicted"/>
<sequence length="67" mass="7640">MEALNSLVIDLLVFLKAGPRPYREVMDAWRTSCPRLPIWEDAVDLGLVEREQDFVVLTEAGRKLLPS</sequence>
<dbReference type="Proteomes" id="UP000199101">
    <property type="component" value="Unassembled WGS sequence"/>
</dbReference>
<evidence type="ECO:0000313" key="2">
    <source>
        <dbReference type="Proteomes" id="UP000199101"/>
    </source>
</evidence>
<dbReference type="EMBL" id="FMAG01000001">
    <property type="protein sequence ID" value="SCB09149.1"/>
    <property type="molecule type" value="Genomic_DNA"/>
</dbReference>
<protein>
    <submittedName>
        <fullName evidence="1">D-3-phosphoglycerate dehydrogenase</fullName>
    </submittedName>
</protein>
<keyword evidence="2" id="KW-1185">Reference proteome</keyword>
<organism evidence="1 2">
    <name type="scientific">Rhizobium multihospitium</name>
    <dbReference type="NCBI Taxonomy" id="410764"/>
    <lineage>
        <taxon>Bacteria</taxon>
        <taxon>Pseudomonadati</taxon>
        <taxon>Pseudomonadota</taxon>
        <taxon>Alphaproteobacteria</taxon>
        <taxon>Hyphomicrobiales</taxon>
        <taxon>Rhizobiaceae</taxon>
        <taxon>Rhizobium/Agrobacterium group</taxon>
        <taxon>Rhizobium</taxon>
    </lineage>
</organism>
<dbReference type="STRING" id="410764.GA0061103_1324"/>
<evidence type="ECO:0000313" key="1">
    <source>
        <dbReference type="EMBL" id="SCB09149.1"/>
    </source>
</evidence>
<name>A0A1C3U0Z8_9HYPH</name>
<reference evidence="2" key="1">
    <citation type="submission" date="2016-08" db="EMBL/GenBank/DDBJ databases">
        <authorList>
            <person name="Varghese N."/>
            <person name="Submissions Spin"/>
        </authorList>
    </citation>
    <scope>NUCLEOTIDE SEQUENCE [LARGE SCALE GENOMIC DNA]</scope>
    <source>
        <strain evidence="2">HAMBI 2975</strain>
    </source>
</reference>
<accession>A0A1C3U0Z8</accession>